<dbReference type="OrthoDB" id="9782422at2"/>
<proteinExistence type="predicted"/>
<keyword evidence="2" id="KW-0378">Hydrolase</keyword>
<evidence type="ECO:0000313" key="6">
    <source>
        <dbReference type="Proteomes" id="UP000315753"/>
    </source>
</evidence>
<gene>
    <name evidence="5" type="ORF">FKZ59_00935</name>
</gene>
<dbReference type="GO" id="GO:0016740">
    <property type="term" value="F:transferase activity"/>
    <property type="evidence" value="ECO:0007669"/>
    <property type="project" value="UniProtKB-KW"/>
</dbReference>
<dbReference type="EMBL" id="VIGD01000001">
    <property type="protein sequence ID" value="TQE92305.1"/>
    <property type="molecule type" value="Genomic_DNA"/>
</dbReference>
<organism evidence="5 6">
    <name type="scientific">Ureibacillus terrenus</name>
    <dbReference type="NCBI Taxonomy" id="118246"/>
    <lineage>
        <taxon>Bacteria</taxon>
        <taxon>Bacillati</taxon>
        <taxon>Bacillota</taxon>
        <taxon>Bacilli</taxon>
        <taxon>Bacillales</taxon>
        <taxon>Caryophanaceae</taxon>
        <taxon>Ureibacillus</taxon>
    </lineage>
</organism>
<dbReference type="NCBIfam" id="TIGR00724">
    <property type="entry name" value="urea_amlyse_rel"/>
    <property type="match status" value="1"/>
</dbReference>
<dbReference type="PANTHER" id="PTHR43309">
    <property type="entry name" value="5-OXOPROLINASE SUBUNIT C"/>
    <property type="match status" value="1"/>
</dbReference>
<dbReference type="Pfam" id="PF02626">
    <property type="entry name" value="CT_A_B"/>
    <property type="match status" value="1"/>
</dbReference>
<dbReference type="InterPro" id="IPR052708">
    <property type="entry name" value="PxpC"/>
</dbReference>
<dbReference type="RefSeq" id="WP_141600857.1">
    <property type="nucleotide sequence ID" value="NZ_JARMSB010000004.1"/>
</dbReference>
<keyword evidence="6" id="KW-1185">Reference proteome</keyword>
<keyword evidence="1" id="KW-0547">Nucleotide-binding</keyword>
<evidence type="ECO:0000259" key="4">
    <source>
        <dbReference type="SMART" id="SM00797"/>
    </source>
</evidence>
<evidence type="ECO:0000313" key="5">
    <source>
        <dbReference type="EMBL" id="TQE92305.1"/>
    </source>
</evidence>
<dbReference type="SMART" id="SM00797">
    <property type="entry name" value="AHS2"/>
    <property type="match status" value="1"/>
</dbReference>
<dbReference type="Proteomes" id="UP000315753">
    <property type="component" value="Unassembled WGS sequence"/>
</dbReference>
<dbReference type="InterPro" id="IPR029000">
    <property type="entry name" value="Cyclophilin-like_dom_sf"/>
</dbReference>
<evidence type="ECO:0000256" key="1">
    <source>
        <dbReference type="ARBA" id="ARBA00022741"/>
    </source>
</evidence>
<name>A0A540V6H4_9BACL</name>
<dbReference type="InterPro" id="IPR003778">
    <property type="entry name" value="CT_A_B"/>
</dbReference>
<evidence type="ECO:0000256" key="2">
    <source>
        <dbReference type="ARBA" id="ARBA00022801"/>
    </source>
</evidence>
<dbReference type="SUPFAM" id="SSF50891">
    <property type="entry name" value="Cyclophilin-like"/>
    <property type="match status" value="1"/>
</dbReference>
<evidence type="ECO:0000256" key="3">
    <source>
        <dbReference type="ARBA" id="ARBA00022840"/>
    </source>
</evidence>
<dbReference type="AlphaFoldDB" id="A0A540V6H4"/>
<protein>
    <submittedName>
        <fullName evidence="5">Biotin-dependent carboxyltransferase</fullName>
    </submittedName>
</protein>
<keyword evidence="3" id="KW-0067">ATP-binding</keyword>
<accession>A0A540V6H4</accession>
<dbReference type="GO" id="GO:0005524">
    <property type="term" value="F:ATP binding"/>
    <property type="evidence" value="ECO:0007669"/>
    <property type="project" value="UniProtKB-KW"/>
</dbReference>
<dbReference type="GO" id="GO:0016787">
    <property type="term" value="F:hydrolase activity"/>
    <property type="evidence" value="ECO:0007669"/>
    <property type="project" value="UniProtKB-KW"/>
</dbReference>
<dbReference type="PANTHER" id="PTHR43309:SF5">
    <property type="entry name" value="5-OXOPROLINASE SUBUNIT C"/>
    <property type="match status" value="1"/>
</dbReference>
<keyword evidence="5" id="KW-0808">Transferase</keyword>
<feature type="domain" description="Carboxyltransferase" evidence="4">
    <location>
        <begin position="24"/>
        <end position="304"/>
    </location>
</feature>
<dbReference type="Gene3D" id="2.40.100.10">
    <property type="entry name" value="Cyclophilin-like"/>
    <property type="match status" value="1"/>
</dbReference>
<reference evidence="5 6" key="1">
    <citation type="submission" date="2019-06" db="EMBL/GenBank/DDBJ databases">
        <title>Genome sequence of Ureibacillus terrenus.</title>
        <authorList>
            <person name="Maclea K.S."/>
            <person name="Simoes M."/>
        </authorList>
    </citation>
    <scope>NUCLEOTIDE SEQUENCE [LARGE SCALE GENOMIC DNA]</scope>
    <source>
        <strain evidence="5 6">ATCC BAA-384</strain>
    </source>
</reference>
<comment type="caution">
    <text evidence="5">The sequence shown here is derived from an EMBL/GenBank/DDBJ whole genome shotgun (WGS) entry which is preliminary data.</text>
</comment>
<sequence>MTLTILKPGLMTTVQDLGRIGFRQYGVIVGGAMDAVSYRIGEMLLQQQPQAALEFTLAGPTVRFNCNAVFCLTGANFEPILNDRPCTMWKPVFAEKGSILKLSSCREGARGYLHIKGGIQVEKILNSCSTYIRAGIGGFKGRPLKKGDELPVRESVPSQKGKWGILPTNGPSFHQDVVIRVVKGTEFDRFTEESKKAFFQNAYKVSKDADRMGYRLIGEAPLATIESFNLLSEAVTFGTIQVPPNGQPIILMADCQTTGGYPKIAQVVSVDLPKLAQLQPFSKIRFQLISLEEAQRLKIRQEKALKLLESLISHSS</sequence>